<protein>
    <submittedName>
        <fullName evidence="1">Uncharacterized protein</fullName>
    </submittedName>
</protein>
<organism evidence="1 2">
    <name type="scientific">Bradyrhizobium centrolobii</name>
    <dbReference type="NCBI Taxonomy" id="1505087"/>
    <lineage>
        <taxon>Bacteria</taxon>
        <taxon>Pseudomonadati</taxon>
        <taxon>Pseudomonadota</taxon>
        <taxon>Alphaproteobacteria</taxon>
        <taxon>Hyphomicrobiales</taxon>
        <taxon>Nitrobacteraceae</taxon>
        <taxon>Bradyrhizobium</taxon>
    </lineage>
</organism>
<dbReference type="Proteomes" id="UP000076959">
    <property type="component" value="Unassembled WGS sequence"/>
</dbReference>
<proteinExistence type="predicted"/>
<dbReference type="EMBL" id="LUUB01000081">
    <property type="protein sequence ID" value="OAF04918.1"/>
    <property type="molecule type" value="Genomic_DNA"/>
</dbReference>
<dbReference type="AlphaFoldDB" id="A0A176YE86"/>
<keyword evidence="2" id="KW-1185">Reference proteome</keyword>
<dbReference type="STRING" id="1505087.AYJ54_23150"/>
<evidence type="ECO:0000313" key="2">
    <source>
        <dbReference type="Proteomes" id="UP000076959"/>
    </source>
</evidence>
<accession>A0A176YE86</accession>
<dbReference type="RefSeq" id="WP_063704948.1">
    <property type="nucleotide sequence ID" value="NZ_LUUB01000081.1"/>
</dbReference>
<evidence type="ECO:0000313" key="1">
    <source>
        <dbReference type="EMBL" id="OAF04918.1"/>
    </source>
</evidence>
<comment type="caution">
    <text evidence="1">The sequence shown here is derived from an EMBL/GenBank/DDBJ whole genome shotgun (WGS) entry which is preliminary data.</text>
</comment>
<name>A0A176YE86_9BRAD</name>
<gene>
    <name evidence="1" type="ORF">AYJ54_23150</name>
</gene>
<sequence length="91" mass="10169">MGDSPFRDSKVNFGAAAVLHKWPSLGNQRRPDRTSYPVIEGTLDQCISAFMDKPAATRHLYDIHATPQPPLVTAILSPEHIAELSRLREFL</sequence>
<dbReference type="OrthoDB" id="8243680at2"/>
<reference evidence="1 2" key="1">
    <citation type="submission" date="2016-03" db="EMBL/GenBank/DDBJ databases">
        <title>Draft Genome Sequence of the Strain BR 10245 (Bradyrhizobium sp.) isolated from nodules of Centrolobium paraense.</title>
        <authorList>
            <person name="Simoes-Araujo J.L.Sr."/>
            <person name="Barauna A.C."/>
            <person name="Silva K."/>
            <person name="Zilli J.E."/>
        </authorList>
    </citation>
    <scope>NUCLEOTIDE SEQUENCE [LARGE SCALE GENOMIC DNA]</scope>
    <source>
        <strain evidence="1 2">BR 10245</strain>
    </source>
</reference>